<comment type="subcellular location">
    <subcellularLocation>
        <location evidence="1">Cell membrane</location>
        <topology evidence="1">Multi-pass membrane protein</topology>
    </subcellularLocation>
</comment>
<dbReference type="Proteomes" id="UP000886998">
    <property type="component" value="Unassembled WGS sequence"/>
</dbReference>
<dbReference type="GO" id="GO:0050909">
    <property type="term" value="P:sensory perception of taste"/>
    <property type="evidence" value="ECO:0007669"/>
    <property type="project" value="InterPro"/>
</dbReference>
<evidence type="ECO:0000313" key="7">
    <source>
        <dbReference type="EMBL" id="GFY74934.1"/>
    </source>
</evidence>
<evidence type="ECO:0000313" key="8">
    <source>
        <dbReference type="Proteomes" id="UP000886998"/>
    </source>
</evidence>
<dbReference type="AlphaFoldDB" id="A0A8X6YNN9"/>
<protein>
    <recommendedName>
        <fullName evidence="9">Gustatory receptor</fullName>
    </recommendedName>
</protein>
<sequence length="172" mass="19766">MSLLFSEFISKSKGLIAKEDYHSILHVYHELTDTLTYMDDFLSYPVFIHVLGNMAGLFWSSYAIVFIPTDDILAYIYLIVPCLLYWTFLLMLMLPASSANKATKNARDIILSLPGWFPQHHRKLKLAVRRKFKQTEYTLGKTYLINRSMLISALGTLFTYGIIIATFGSVKH</sequence>
<gene>
    <name evidence="7" type="primary">AVEN_182529_1</name>
    <name evidence="7" type="ORF">TNIN_120201</name>
</gene>
<keyword evidence="8" id="KW-1185">Reference proteome</keyword>
<keyword evidence="4 6" id="KW-1133">Transmembrane helix</keyword>
<feature type="transmembrane region" description="Helical" evidence="6">
    <location>
        <begin position="46"/>
        <end position="67"/>
    </location>
</feature>
<evidence type="ECO:0000256" key="2">
    <source>
        <dbReference type="ARBA" id="ARBA00022475"/>
    </source>
</evidence>
<comment type="caution">
    <text evidence="7">The sequence shown here is derived from an EMBL/GenBank/DDBJ whole genome shotgun (WGS) entry which is preliminary data.</text>
</comment>
<keyword evidence="5 6" id="KW-0472">Membrane</keyword>
<dbReference type="OrthoDB" id="6434374at2759"/>
<dbReference type="Pfam" id="PF08395">
    <property type="entry name" value="7tm_7"/>
    <property type="match status" value="1"/>
</dbReference>
<feature type="transmembrane region" description="Helical" evidence="6">
    <location>
        <begin position="74"/>
        <end position="94"/>
    </location>
</feature>
<evidence type="ECO:0000256" key="1">
    <source>
        <dbReference type="ARBA" id="ARBA00004651"/>
    </source>
</evidence>
<organism evidence="7 8">
    <name type="scientific">Trichonephila inaurata madagascariensis</name>
    <dbReference type="NCBI Taxonomy" id="2747483"/>
    <lineage>
        <taxon>Eukaryota</taxon>
        <taxon>Metazoa</taxon>
        <taxon>Ecdysozoa</taxon>
        <taxon>Arthropoda</taxon>
        <taxon>Chelicerata</taxon>
        <taxon>Arachnida</taxon>
        <taxon>Araneae</taxon>
        <taxon>Araneomorphae</taxon>
        <taxon>Entelegynae</taxon>
        <taxon>Araneoidea</taxon>
        <taxon>Nephilidae</taxon>
        <taxon>Trichonephila</taxon>
        <taxon>Trichonephila inaurata</taxon>
    </lineage>
</organism>
<reference evidence="7" key="1">
    <citation type="submission" date="2020-08" db="EMBL/GenBank/DDBJ databases">
        <title>Multicomponent nature underlies the extraordinary mechanical properties of spider dragline silk.</title>
        <authorList>
            <person name="Kono N."/>
            <person name="Nakamura H."/>
            <person name="Mori M."/>
            <person name="Yoshida Y."/>
            <person name="Ohtoshi R."/>
            <person name="Malay A.D."/>
            <person name="Moran D.A.P."/>
            <person name="Tomita M."/>
            <person name="Numata K."/>
            <person name="Arakawa K."/>
        </authorList>
    </citation>
    <scope>NUCLEOTIDE SEQUENCE</scope>
</reference>
<feature type="transmembrane region" description="Helical" evidence="6">
    <location>
        <begin position="149"/>
        <end position="170"/>
    </location>
</feature>
<dbReference type="EMBL" id="BMAV01021031">
    <property type="protein sequence ID" value="GFY74934.1"/>
    <property type="molecule type" value="Genomic_DNA"/>
</dbReference>
<dbReference type="GO" id="GO:0005886">
    <property type="term" value="C:plasma membrane"/>
    <property type="evidence" value="ECO:0007669"/>
    <property type="project" value="UniProtKB-SubCell"/>
</dbReference>
<evidence type="ECO:0000256" key="5">
    <source>
        <dbReference type="ARBA" id="ARBA00023136"/>
    </source>
</evidence>
<keyword evidence="3 6" id="KW-0812">Transmembrane</keyword>
<dbReference type="InterPro" id="IPR013604">
    <property type="entry name" value="7TM_chemorcpt"/>
</dbReference>
<evidence type="ECO:0000256" key="4">
    <source>
        <dbReference type="ARBA" id="ARBA00022989"/>
    </source>
</evidence>
<proteinExistence type="predicted"/>
<keyword evidence="2" id="KW-1003">Cell membrane</keyword>
<name>A0A8X6YNN9_9ARAC</name>
<evidence type="ECO:0008006" key="9">
    <source>
        <dbReference type="Google" id="ProtNLM"/>
    </source>
</evidence>
<evidence type="ECO:0000256" key="3">
    <source>
        <dbReference type="ARBA" id="ARBA00022692"/>
    </source>
</evidence>
<accession>A0A8X6YNN9</accession>
<evidence type="ECO:0000256" key="6">
    <source>
        <dbReference type="SAM" id="Phobius"/>
    </source>
</evidence>